<dbReference type="Proteomes" id="UP000233551">
    <property type="component" value="Unassembled WGS sequence"/>
</dbReference>
<organism evidence="1 2">
    <name type="scientific">Punica granatum</name>
    <name type="common">Pomegranate</name>
    <dbReference type="NCBI Taxonomy" id="22663"/>
    <lineage>
        <taxon>Eukaryota</taxon>
        <taxon>Viridiplantae</taxon>
        <taxon>Streptophyta</taxon>
        <taxon>Embryophyta</taxon>
        <taxon>Tracheophyta</taxon>
        <taxon>Spermatophyta</taxon>
        <taxon>Magnoliopsida</taxon>
        <taxon>eudicotyledons</taxon>
        <taxon>Gunneridae</taxon>
        <taxon>Pentapetalae</taxon>
        <taxon>rosids</taxon>
        <taxon>malvids</taxon>
        <taxon>Myrtales</taxon>
        <taxon>Lythraceae</taxon>
        <taxon>Punica</taxon>
    </lineage>
</organism>
<protein>
    <submittedName>
        <fullName evidence="1">Uncharacterized protein</fullName>
    </submittedName>
</protein>
<gene>
    <name evidence="1" type="ORF">CRG98_024374</name>
</gene>
<accession>A0A2I0JHZ9</accession>
<comment type="caution">
    <text evidence="1">The sequence shown here is derived from an EMBL/GenBank/DDBJ whole genome shotgun (WGS) entry which is preliminary data.</text>
</comment>
<reference evidence="1 2" key="1">
    <citation type="submission" date="2017-11" db="EMBL/GenBank/DDBJ databases">
        <title>De-novo sequencing of pomegranate (Punica granatum L.) genome.</title>
        <authorList>
            <person name="Akparov Z."/>
            <person name="Amiraslanov A."/>
            <person name="Hajiyeva S."/>
            <person name="Abbasov M."/>
            <person name="Kaur K."/>
            <person name="Hamwieh A."/>
            <person name="Solovyev V."/>
            <person name="Salamov A."/>
            <person name="Braich B."/>
            <person name="Kosarev P."/>
            <person name="Mahmoud A."/>
            <person name="Hajiyev E."/>
            <person name="Babayeva S."/>
            <person name="Izzatullayeva V."/>
            <person name="Mammadov A."/>
            <person name="Mammadov A."/>
            <person name="Sharifova S."/>
            <person name="Ojaghi J."/>
            <person name="Eynullazada K."/>
            <person name="Bayramov B."/>
            <person name="Abdulazimova A."/>
            <person name="Shahmuradov I."/>
        </authorList>
    </citation>
    <scope>NUCLEOTIDE SEQUENCE [LARGE SCALE GENOMIC DNA]</scope>
    <source>
        <strain evidence="2">cv. AG2017</strain>
        <tissue evidence="1">Leaf</tissue>
    </source>
</reference>
<dbReference type="AlphaFoldDB" id="A0A2I0JHZ9"/>
<evidence type="ECO:0000313" key="2">
    <source>
        <dbReference type="Proteomes" id="UP000233551"/>
    </source>
</evidence>
<proteinExistence type="predicted"/>
<keyword evidence="2" id="KW-1185">Reference proteome</keyword>
<evidence type="ECO:0000313" key="1">
    <source>
        <dbReference type="EMBL" id="PKI55236.1"/>
    </source>
</evidence>
<dbReference type="EMBL" id="PGOL01001720">
    <property type="protein sequence ID" value="PKI55236.1"/>
    <property type="molecule type" value="Genomic_DNA"/>
</dbReference>
<name>A0A2I0JHZ9_PUNGR</name>
<sequence>MDSGGRIHMGYEVWSSLLKSRMKNSLRNRENALGTRIWTELERYLECLNEEDLNEPNIAIRRVNECSEDSAPQESVLSRLGVQSGINRLCSPIAPLCVVVLVSMSFLPRRGSLDRRLRPKTVGPGRPRDLLPGLSECSLNVSRCSGIVLISVFHECAPKIYQEAFATTETSLGEPRRVPKGRLKLVPRPRWSLSACKSVLGCRLLVSGAGPGSPVRKGVCERSGVFRPKCFGRKSSVGTGGPKWGADNLPLFGCVLD</sequence>